<protein>
    <submittedName>
        <fullName evidence="14">Mitochondrial carrier</fullName>
    </submittedName>
</protein>
<dbReference type="PROSITE" id="PS50920">
    <property type="entry name" value="SOLCAR"/>
    <property type="match status" value="1"/>
</dbReference>
<dbReference type="PANTHER" id="PTHR45829:SF4">
    <property type="entry name" value="MITOCHONDRIAL CARRIER PROTEIN RIM2"/>
    <property type="match status" value="1"/>
</dbReference>
<keyword evidence="5" id="KW-0677">Repeat</keyword>
<keyword evidence="4 10" id="KW-0812">Transmembrane</keyword>
<dbReference type="InterPro" id="IPR023395">
    <property type="entry name" value="MCP_dom_sf"/>
</dbReference>
<dbReference type="AlphaFoldDB" id="A0A183TRM6"/>
<dbReference type="EMBL" id="UYSU01046339">
    <property type="protein sequence ID" value="VDM05510.1"/>
    <property type="molecule type" value="Genomic_DNA"/>
</dbReference>
<keyword evidence="7" id="KW-1133">Transmembrane helix</keyword>
<sequence>MKLTSKQMLPEQLRVLSHEACFNTTGADPVNLVATVESILKHTGDSDETKLLVRQRVTTLLMAHKPRAIITRAEQDAPKRLRADAEVARTRMREQGTKYRTFLGTMRTVFAEDGFLGLYRGLGTHYIRQIPNSCLMIGTYEGVVFLLDSWDLVKRT</sequence>
<dbReference type="SUPFAM" id="SSF103506">
    <property type="entry name" value="Mitochondrial carrier"/>
    <property type="match status" value="1"/>
</dbReference>
<dbReference type="Proteomes" id="UP000275846">
    <property type="component" value="Unassembled WGS sequence"/>
</dbReference>
<dbReference type="GO" id="GO:0005743">
    <property type="term" value="C:mitochondrial inner membrane"/>
    <property type="evidence" value="ECO:0007669"/>
    <property type="project" value="UniProtKB-SubCell"/>
</dbReference>
<dbReference type="GO" id="GO:0015218">
    <property type="term" value="F:pyrimidine nucleotide transmembrane transporter activity"/>
    <property type="evidence" value="ECO:0007669"/>
    <property type="project" value="InterPro"/>
</dbReference>
<dbReference type="GO" id="GO:1990519">
    <property type="term" value="P:pyrimidine nucleotide import into mitochondrion"/>
    <property type="evidence" value="ECO:0007669"/>
    <property type="project" value="TreeGrafter"/>
</dbReference>
<dbReference type="Gene3D" id="1.50.40.10">
    <property type="entry name" value="Mitochondrial carrier domain"/>
    <property type="match status" value="1"/>
</dbReference>
<name>A0A183TRM6_SCHSO</name>
<evidence type="ECO:0000313" key="13">
    <source>
        <dbReference type="Proteomes" id="UP000275846"/>
    </source>
</evidence>
<keyword evidence="6" id="KW-0999">Mitochondrion inner membrane</keyword>
<evidence type="ECO:0000256" key="8">
    <source>
        <dbReference type="ARBA" id="ARBA00023128"/>
    </source>
</evidence>
<evidence type="ECO:0000256" key="5">
    <source>
        <dbReference type="ARBA" id="ARBA00022737"/>
    </source>
</evidence>
<proteinExistence type="inferred from homology"/>
<organism evidence="14">
    <name type="scientific">Schistocephalus solidus</name>
    <name type="common">Tapeworm</name>
    <dbReference type="NCBI Taxonomy" id="70667"/>
    <lineage>
        <taxon>Eukaryota</taxon>
        <taxon>Metazoa</taxon>
        <taxon>Spiralia</taxon>
        <taxon>Lophotrochozoa</taxon>
        <taxon>Platyhelminthes</taxon>
        <taxon>Cestoda</taxon>
        <taxon>Eucestoda</taxon>
        <taxon>Diphyllobothriidea</taxon>
        <taxon>Diphyllobothriidae</taxon>
        <taxon>Schistocephalus</taxon>
    </lineage>
</organism>
<keyword evidence="13" id="KW-1185">Reference proteome</keyword>
<accession>A0A183TRM6</accession>
<gene>
    <name evidence="12" type="ORF">SSLN_LOCUS19124</name>
</gene>
<evidence type="ECO:0000256" key="3">
    <source>
        <dbReference type="ARBA" id="ARBA00022448"/>
    </source>
</evidence>
<evidence type="ECO:0000256" key="6">
    <source>
        <dbReference type="ARBA" id="ARBA00022792"/>
    </source>
</evidence>
<feature type="repeat" description="Solcar" evidence="10">
    <location>
        <begin position="66"/>
        <end position="146"/>
    </location>
</feature>
<keyword evidence="9 10" id="KW-0472">Membrane</keyword>
<evidence type="ECO:0000256" key="4">
    <source>
        <dbReference type="ARBA" id="ARBA00022692"/>
    </source>
</evidence>
<keyword evidence="8" id="KW-0496">Mitochondrion</keyword>
<evidence type="ECO:0000256" key="2">
    <source>
        <dbReference type="ARBA" id="ARBA00006375"/>
    </source>
</evidence>
<dbReference type="OrthoDB" id="269120at2759"/>
<evidence type="ECO:0000313" key="12">
    <source>
        <dbReference type="EMBL" id="VDM05510.1"/>
    </source>
</evidence>
<comment type="subcellular location">
    <subcellularLocation>
        <location evidence="1">Mitochondrion inner membrane</location>
        <topology evidence="1">Multi-pass membrane protein</topology>
    </subcellularLocation>
</comment>
<reference evidence="14" key="1">
    <citation type="submission" date="2016-06" db="UniProtKB">
        <authorList>
            <consortium name="WormBaseParasite"/>
        </authorList>
    </citation>
    <scope>IDENTIFICATION</scope>
</reference>
<reference evidence="12 13" key="2">
    <citation type="submission" date="2018-11" db="EMBL/GenBank/DDBJ databases">
        <authorList>
            <consortium name="Pathogen Informatics"/>
        </authorList>
    </citation>
    <scope>NUCLEOTIDE SEQUENCE [LARGE SCALE GENOMIC DNA]</scope>
    <source>
        <strain evidence="12 13">NST_G2</strain>
    </source>
</reference>
<evidence type="ECO:0000256" key="1">
    <source>
        <dbReference type="ARBA" id="ARBA00004448"/>
    </source>
</evidence>
<comment type="similarity">
    <text evidence="2 11">Belongs to the mitochondrial carrier (TC 2.A.29) family.</text>
</comment>
<evidence type="ECO:0000256" key="10">
    <source>
        <dbReference type="PROSITE-ProRule" id="PRU00282"/>
    </source>
</evidence>
<evidence type="ECO:0000256" key="9">
    <source>
        <dbReference type="ARBA" id="ARBA00023136"/>
    </source>
</evidence>
<dbReference type="InterPro" id="IPR049562">
    <property type="entry name" value="SLC25A33/36-like"/>
</dbReference>
<dbReference type="PANTHER" id="PTHR45829">
    <property type="entry name" value="MITOCHONDRIAL CARRIER PROTEIN RIM2"/>
    <property type="match status" value="1"/>
</dbReference>
<dbReference type="InterPro" id="IPR018108">
    <property type="entry name" value="MCP_transmembrane"/>
</dbReference>
<dbReference type="Pfam" id="PF00153">
    <property type="entry name" value="Mito_carr"/>
    <property type="match status" value="1"/>
</dbReference>
<evidence type="ECO:0000256" key="11">
    <source>
        <dbReference type="RuleBase" id="RU000488"/>
    </source>
</evidence>
<evidence type="ECO:0000313" key="14">
    <source>
        <dbReference type="WBParaSite" id="SSLN_0001984801-mRNA-1"/>
    </source>
</evidence>
<evidence type="ECO:0000256" key="7">
    <source>
        <dbReference type="ARBA" id="ARBA00022989"/>
    </source>
</evidence>
<dbReference type="STRING" id="70667.A0A183TRM6"/>
<dbReference type="WBParaSite" id="SSLN_0001984801-mRNA-1">
    <property type="protein sequence ID" value="SSLN_0001984801-mRNA-1"/>
    <property type="gene ID" value="SSLN_0001984801"/>
</dbReference>
<keyword evidence="3 11" id="KW-0813">Transport</keyword>